<organism evidence="10 11">
    <name type="scientific">Merdimmobilis hominis</name>
    <dbReference type="NCBI Taxonomy" id="2897707"/>
    <lineage>
        <taxon>Bacteria</taxon>
        <taxon>Bacillati</taxon>
        <taxon>Bacillota</taxon>
        <taxon>Clostridia</taxon>
        <taxon>Eubacteriales</taxon>
        <taxon>Oscillospiraceae</taxon>
        <taxon>Merdimmobilis</taxon>
    </lineage>
</organism>
<evidence type="ECO:0000313" key="11">
    <source>
        <dbReference type="Proteomes" id="UP000774750"/>
    </source>
</evidence>
<dbReference type="NCBIfam" id="TIGR03025">
    <property type="entry name" value="EPS_sugtrans"/>
    <property type="match status" value="1"/>
</dbReference>
<keyword evidence="3 10" id="KW-0808">Transferase</keyword>
<gene>
    <name evidence="10" type="ORF">H6A12_09715</name>
</gene>
<evidence type="ECO:0000256" key="1">
    <source>
        <dbReference type="ARBA" id="ARBA00004141"/>
    </source>
</evidence>
<keyword evidence="6 8" id="KW-0472">Membrane</keyword>
<evidence type="ECO:0000256" key="2">
    <source>
        <dbReference type="ARBA" id="ARBA00006464"/>
    </source>
</evidence>
<keyword evidence="11" id="KW-1185">Reference proteome</keyword>
<feature type="transmembrane region" description="Helical" evidence="8">
    <location>
        <begin position="265"/>
        <end position="288"/>
    </location>
</feature>
<accession>A0A939BF45</accession>
<feature type="domain" description="Bacterial sugar transferase" evidence="9">
    <location>
        <begin position="262"/>
        <end position="440"/>
    </location>
</feature>
<dbReference type="GO" id="GO:0016780">
    <property type="term" value="F:phosphotransferase activity, for other substituted phosphate groups"/>
    <property type="evidence" value="ECO:0007669"/>
    <property type="project" value="TreeGrafter"/>
</dbReference>
<dbReference type="PANTHER" id="PTHR30576">
    <property type="entry name" value="COLANIC BIOSYNTHESIS UDP-GLUCOSE LIPID CARRIER TRANSFERASE"/>
    <property type="match status" value="1"/>
</dbReference>
<protein>
    <submittedName>
        <fullName evidence="10">Sugar transferase</fullName>
    </submittedName>
</protein>
<evidence type="ECO:0000256" key="4">
    <source>
        <dbReference type="ARBA" id="ARBA00022692"/>
    </source>
</evidence>
<feature type="transmembrane region" description="Helical" evidence="8">
    <location>
        <begin position="113"/>
        <end position="137"/>
    </location>
</feature>
<evidence type="ECO:0000256" key="7">
    <source>
        <dbReference type="SAM" id="MobiDB-lite"/>
    </source>
</evidence>
<comment type="subcellular location">
    <subcellularLocation>
        <location evidence="1">Membrane</location>
        <topology evidence="1">Multi-pass membrane protein</topology>
    </subcellularLocation>
</comment>
<evidence type="ECO:0000256" key="6">
    <source>
        <dbReference type="ARBA" id="ARBA00023136"/>
    </source>
</evidence>
<evidence type="ECO:0000256" key="5">
    <source>
        <dbReference type="ARBA" id="ARBA00022989"/>
    </source>
</evidence>
<proteinExistence type="inferred from homology"/>
<keyword evidence="4 8" id="KW-0812">Transmembrane</keyword>
<feature type="compositionally biased region" description="Basic and acidic residues" evidence="7">
    <location>
        <begin position="451"/>
        <end position="467"/>
    </location>
</feature>
<evidence type="ECO:0000259" key="9">
    <source>
        <dbReference type="Pfam" id="PF02397"/>
    </source>
</evidence>
<dbReference type="EMBL" id="JACJKY010000016">
    <property type="protein sequence ID" value="MBM6921431.1"/>
    <property type="molecule type" value="Genomic_DNA"/>
</dbReference>
<feature type="transmembrane region" description="Helical" evidence="8">
    <location>
        <begin position="49"/>
        <end position="73"/>
    </location>
</feature>
<comment type="similarity">
    <text evidence="2">Belongs to the bacterial sugar transferase family.</text>
</comment>
<reference evidence="10" key="1">
    <citation type="submission" date="2020-08" db="EMBL/GenBank/DDBJ databases">
        <authorList>
            <person name="Cejkova D."/>
            <person name="Kubasova T."/>
            <person name="Jahodarova E."/>
            <person name="Rychlik I."/>
        </authorList>
    </citation>
    <scope>NUCLEOTIDE SEQUENCE</scope>
    <source>
        <strain evidence="10">An559</strain>
    </source>
</reference>
<dbReference type="GO" id="GO:0016020">
    <property type="term" value="C:membrane"/>
    <property type="evidence" value="ECO:0007669"/>
    <property type="project" value="UniProtKB-SubCell"/>
</dbReference>
<evidence type="ECO:0000313" key="10">
    <source>
        <dbReference type="EMBL" id="MBM6921431.1"/>
    </source>
</evidence>
<feature type="region of interest" description="Disordered" evidence="7">
    <location>
        <begin position="447"/>
        <end position="474"/>
    </location>
</feature>
<feature type="transmembrane region" description="Helical" evidence="8">
    <location>
        <begin position="21"/>
        <end position="43"/>
    </location>
</feature>
<dbReference type="InterPro" id="IPR017475">
    <property type="entry name" value="EPS_sugar_tfrase"/>
</dbReference>
<comment type="caution">
    <text evidence="10">The sequence shown here is derived from an EMBL/GenBank/DDBJ whole genome shotgun (WGS) entry which is preliminary data.</text>
</comment>
<name>A0A939BF45_9FIRM</name>
<evidence type="ECO:0000256" key="8">
    <source>
        <dbReference type="SAM" id="Phobius"/>
    </source>
</evidence>
<dbReference type="PANTHER" id="PTHR30576:SF20">
    <property type="entry name" value="QUINOVOSAMINEPHOSPHOTRANSFERAE-RELATED"/>
    <property type="match status" value="1"/>
</dbReference>
<dbReference type="AlphaFoldDB" id="A0A939BF45"/>
<dbReference type="Pfam" id="PF02397">
    <property type="entry name" value="Bac_transf"/>
    <property type="match status" value="1"/>
</dbReference>
<sequence length="474" mass="54732">MKEKKSRNDHPRRGAVFCIKVLLFFTLFLLFFGLFAPGFPQVFGFTRTAAITMTTFIVLGISMTAVYGGFAVGKKKSKEIIPSLSIAVFITDAVTFFQLYIMSASRWPHAEMIWLNLMILLCVFILQVASVIGFVYFGNYVYFKLNPPQRCIIVCDASSDPQQLIQCVSRYRKQYKIDKVLTWNDPNLKKQIRKTDVVFLYDLPAAERPTIIEYAYKHYTNLFVQSDISEILLNTAKFEMFDDMAMLHLPITNLSMEQRFFKRMLDLLVSGIGTIVLSPVMLLIALAIKLDDHGPVFFTQPRATRNGEVFKVLKFRTMKVHDPSVEYSATTDDDRITRVGKYLRKFRLDEIPQILNILHGEMSLVGPRPEMLQNIEKYTEDLPEFRYRLRVKAGLTGLAQVNGRYNTSAKDKLVLDLMYIERYSFWQDIVLLLRTVIVFFKSEESTQGFDAPKKKPDMTIVKHKEQTSETQVNH</sequence>
<keyword evidence="5 8" id="KW-1133">Transmembrane helix</keyword>
<evidence type="ECO:0000256" key="3">
    <source>
        <dbReference type="ARBA" id="ARBA00022679"/>
    </source>
</evidence>
<dbReference type="RefSeq" id="WP_204447378.1">
    <property type="nucleotide sequence ID" value="NZ_JACJKY010000016.1"/>
</dbReference>
<dbReference type="InterPro" id="IPR003362">
    <property type="entry name" value="Bact_transf"/>
</dbReference>
<dbReference type="Proteomes" id="UP000774750">
    <property type="component" value="Unassembled WGS sequence"/>
</dbReference>
<reference evidence="10" key="2">
    <citation type="journal article" date="2021" name="Sci. Rep.">
        <title>The distribution of antibiotic resistance genes in chicken gut microbiota commensals.</title>
        <authorList>
            <person name="Juricova H."/>
            <person name="Matiasovicova J."/>
            <person name="Kubasova T."/>
            <person name="Cejkova D."/>
            <person name="Rychlik I."/>
        </authorList>
    </citation>
    <scope>NUCLEOTIDE SEQUENCE</scope>
    <source>
        <strain evidence="10">An559</strain>
    </source>
</reference>
<feature type="transmembrane region" description="Helical" evidence="8">
    <location>
        <begin position="80"/>
        <end position="101"/>
    </location>
</feature>